<dbReference type="EMBL" id="CAAHCP010000005">
    <property type="protein sequence ID" value="VGL66309.1"/>
    <property type="molecule type" value="Genomic_DNA"/>
</dbReference>
<organism evidence="1">
    <name type="scientific">Klebsiella pneumoniae</name>
    <dbReference type="NCBI Taxonomy" id="573"/>
    <lineage>
        <taxon>Bacteria</taxon>
        <taxon>Pseudomonadati</taxon>
        <taxon>Pseudomonadota</taxon>
        <taxon>Gammaproteobacteria</taxon>
        <taxon>Enterobacterales</taxon>
        <taxon>Enterobacteriaceae</taxon>
        <taxon>Klebsiella/Raoultella group</taxon>
        <taxon>Klebsiella</taxon>
        <taxon>Klebsiella pneumoniae complex</taxon>
    </lineage>
</organism>
<reference evidence="1" key="1">
    <citation type="submission" date="2019-03" db="EMBL/GenBank/DDBJ databases">
        <authorList>
            <consortium name="Pathogen Informatics"/>
        </authorList>
    </citation>
    <scope>NUCLEOTIDE SEQUENCE</scope>
    <source>
        <strain evidence="1">5012STDY7626444</strain>
    </source>
</reference>
<protein>
    <submittedName>
        <fullName evidence="1">Uncharacterized protein</fullName>
    </submittedName>
</protein>
<proteinExistence type="predicted"/>
<dbReference type="AlphaFoldDB" id="A0A486P185"/>
<accession>A0A486P185</accession>
<evidence type="ECO:0000313" key="1">
    <source>
        <dbReference type="EMBL" id="VGL66309.1"/>
    </source>
</evidence>
<sequence>MKLEEPLKNAIPDIMYFSDDISKTGAQNNA</sequence>
<gene>
    <name evidence="1" type="ORF">SAMEA4873646_02835</name>
</gene>
<name>A0A486P185_KLEPN</name>